<feature type="transmembrane region" description="Helical" evidence="6">
    <location>
        <begin position="21"/>
        <end position="44"/>
    </location>
</feature>
<accession>A0A2P4STU9</accession>
<dbReference type="InterPro" id="IPR005828">
    <property type="entry name" value="MFS_sugar_transport-like"/>
</dbReference>
<feature type="transmembrane region" description="Helical" evidence="6">
    <location>
        <begin position="141"/>
        <end position="161"/>
    </location>
</feature>
<feature type="compositionally biased region" description="Polar residues" evidence="5">
    <location>
        <begin position="431"/>
        <end position="440"/>
    </location>
</feature>
<comment type="caution">
    <text evidence="7">The sequence shown here is derived from an EMBL/GenBank/DDBJ whole genome shotgun (WGS) entry which is preliminary data.</text>
</comment>
<keyword evidence="3 6" id="KW-1133">Transmembrane helix</keyword>
<keyword evidence="2 6" id="KW-0812">Transmembrane</keyword>
<dbReference type="Pfam" id="PF00083">
    <property type="entry name" value="Sugar_tr"/>
    <property type="match status" value="1"/>
</dbReference>
<dbReference type="EMBL" id="PPHD01023305">
    <property type="protein sequence ID" value="POI27544.1"/>
    <property type="molecule type" value="Genomic_DNA"/>
</dbReference>
<dbReference type="Gene3D" id="1.20.1250.20">
    <property type="entry name" value="MFS general substrate transporter like domains"/>
    <property type="match status" value="1"/>
</dbReference>
<protein>
    <recommendedName>
        <fullName evidence="9">Major facilitator superfamily (MFS) profile domain-containing protein</fullName>
    </recommendedName>
</protein>
<organism evidence="7 8">
    <name type="scientific">Bambusicola thoracicus</name>
    <name type="common">Chinese bamboo-partridge</name>
    <name type="synonym">Perdix thoracica</name>
    <dbReference type="NCBI Taxonomy" id="9083"/>
    <lineage>
        <taxon>Eukaryota</taxon>
        <taxon>Metazoa</taxon>
        <taxon>Chordata</taxon>
        <taxon>Craniata</taxon>
        <taxon>Vertebrata</taxon>
        <taxon>Euteleostomi</taxon>
        <taxon>Archelosauria</taxon>
        <taxon>Archosauria</taxon>
        <taxon>Dinosauria</taxon>
        <taxon>Saurischia</taxon>
        <taxon>Theropoda</taxon>
        <taxon>Coelurosauria</taxon>
        <taxon>Aves</taxon>
        <taxon>Neognathae</taxon>
        <taxon>Galloanserae</taxon>
        <taxon>Galliformes</taxon>
        <taxon>Phasianidae</taxon>
        <taxon>Perdicinae</taxon>
        <taxon>Bambusicola</taxon>
    </lineage>
</organism>
<feature type="transmembrane region" description="Helical" evidence="6">
    <location>
        <begin position="284"/>
        <end position="300"/>
    </location>
</feature>
<evidence type="ECO:0000256" key="5">
    <source>
        <dbReference type="SAM" id="MobiDB-lite"/>
    </source>
</evidence>
<evidence type="ECO:0008006" key="9">
    <source>
        <dbReference type="Google" id="ProtNLM"/>
    </source>
</evidence>
<keyword evidence="8" id="KW-1185">Reference proteome</keyword>
<dbReference type="InterPro" id="IPR036259">
    <property type="entry name" value="MFS_trans_sf"/>
</dbReference>
<dbReference type="SUPFAM" id="SSF103473">
    <property type="entry name" value="MFS general substrate transporter"/>
    <property type="match status" value="1"/>
</dbReference>
<evidence type="ECO:0000313" key="8">
    <source>
        <dbReference type="Proteomes" id="UP000237246"/>
    </source>
</evidence>
<feature type="transmembrane region" description="Helical" evidence="6">
    <location>
        <begin position="342"/>
        <end position="363"/>
    </location>
</feature>
<name>A0A2P4STU9_BAMTH</name>
<dbReference type="OrthoDB" id="5296287at2759"/>
<evidence type="ECO:0000256" key="2">
    <source>
        <dbReference type="ARBA" id="ARBA00022692"/>
    </source>
</evidence>
<evidence type="ECO:0000256" key="1">
    <source>
        <dbReference type="ARBA" id="ARBA00004141"/>
    </source>
</evidence>
<evidence type="ECO:0000256" key="3">
    <source>
        <dbReference type="ARBA" id="ARBA00022989"/>
    </source>
</evidence>
<feature type="transmembrane region" description="Helical" evidence="6">
    <location>
        <begin position="369"/>
        <end position="389"/>
    </location>
</feature>
<reference evidence="7 8" key="1">
    <citation type="submission" date="2018-01" db="EMBL/GenBank/DDBJ databases">
        <title>Comparison of the Chinese Bamboo Partridge and Red Junglefowl genome sequences highlights the importance of demography in genome evolution.</title>
        <authorList>
            <person name="Tiley G.P."/>
            <person name="Kimball R.T."/>
            <person name="Braun E.L."/>
            <person name="Burleigh J.G."/>
        </authorList>
    </citation>
    <scope>NUCLEOTIDE SEQUENCE [LARGE SCALE GENOMIC DNA]</scope>
    <source>
        <strain evidence="7">RTK389</strain>
        <tissue evidence="7">Blood</tissue>
    </source>
</reference>
<gene>
    <name evidence="7" type="ORF">CIB84_008705</name>
</gene>
<evidence type="ECO:0000256" key="4">
    <source>
        <dbReference type="ARBA" id="ARBA00023136"/>
    </source>
</evidence>
<feature type="transmembrane region" description="Helical" evidence="6">
    <location>
        <begin position="306"/>
        <end position="330"/>
    </location>
</feature>
<comment type="subcellular location">
    <subcellularLocation>
        <location evidence="1">Membrane</location>
        <topology evidence="1">Multi-pass membrane protein</topology>
    </subcellularLocation>
</comment>
<feature type="transmembrane region" description="Helical" evidence="6">
    <location>
        <begin position="253"/>
        <end position="277"/>
    </location>
</feature>
<keyword evidence="4 6" id="KW-0472">Membrane</keyword>
<evidence type="ECO:0000313" key="7">
    <source>
        <dbReference type="EMBL" id="POI27544.1"/>
    </source>
</evidence>
<dbReference type="PANTHER" id="PTHR24064">
    <property type="entry name" value="SOLUTE CARRIER FAMILY 22 MEMBER"/>
    <property type="match status" value="1"/>
</dbReference>
<feature type="transmembrane region" description="Helical" evidence="6">
    <location>
        <begin position="220"/>
        <end position="241"/>
    </location>
</feature>
<dbReference type="AlphaFoldDB" id="A0A2P4STU9"/>
<dbReference type="GO" id="GO:0016020">
    <property type="term" value="C:membrane"/>
    <property type="evidence" value="ECO:0007669"/>
    <property type="project" value="UniProtKB-SubCell"/>
</dbReference>
<dbReference type="GO" id="GO:0022857">
    <property type="term" value="F:transmembrane transporter activity"/>
    <property type="evidence" value="ECO:0007669"/>
    <property type="project" value="InterPro"/>
</dbReference>
<dbReference type="Proteomes" id="UP000237246">
    <property type="component" value="Unassembled WGS sequence"/>
</dbReference>
<evidence type="ECO:0000256" key="6">
    <source>
        <dbReference type="SAM" id="Phobius"/>
    </source>
</evidence>
<feature type="region of interest" description="Disordered" evidence="5">
    <location>
        <begin position="398"/>
        <end position="440"/>
    </location>
</feature>
<sequence>MSGIGENLKAAGEFGPFQRRLVLFSLLPCLILAFHQFCQLFMVVDVPHYCNTDWIRAVGPNLTEEEQLNLTLPRDADGEYEQCSMYSPVDWDLDSIMAYGLNATEKCSSGWVYPTAQQPSLLTEFDLVCDRKNLNDISQSVYMLGMFLGAMIFGLLSDRVLPESARWLVTKGKIEEAKKYLKKAASINKRTIPPELLDQLKCETQTKSGSILDLLRKKHLLKVTLIMSCAWFVNSLVYYGLSLNVTNFGLDIYLTQLAFGAVEIPGRVGCIFMLQWFGRKKSQGGFLLLSGLVCLIITVIPEDQPVVITVLATTGKFTASASFSSAYVYTAELFPTIIRQSGVGLCSMVARVAGIIAPLILLLEQHHRAIPMAIYGGTTVLGGLLCFLLPETRGVELTDGTEGGQPTAVVHENDNSSSETGHVKVKDGGQVNENTKNTYF</sequence>
<proteinExistence type="predicted"/>